<keyword evidence="2" id="KW-0677">Repeat</keyword>
<dbReference type="Gene3D" id="3.80.10.10">
    <property type="entry name" value="Ribonuclease Inhibitor"/>
    <property type="match status" value="2"/>
</dbReference>
<reference evidence="3 4" key="1">
    <citation type="journal article" date="2024" name="G3 (Bethesda)">
        <title>Genome assembly of Hibiscus sabdariffa L. provides insights into metabolisms of medicinal natural products.</title>
        <authorList>
            <person name="Kim T."/>
        </authorList>
    </citation>
    <scope>NUCLEOTIDE SEQUENCE [LARGE SCALE GENOMIC DNA]</scope>
    <source>
        <strain evidence="3">TK-2024</strain>
        <tissue evidence="3">Old leaves</tissue>
    </source>
</reference>
<dbReference type="EMBL" id="JBBPBM010000008">
    <property type="protein sequence ID" value="KAK8571809.1"/>
    <property type="molecule type" value="Genomic_DNA"/>
</dbReference>
<dbReference type="Proteomes" id="UP001472677">
    <property type="component" value="Unassembled WGS sequence"/>
</dbReference>
<proteinExistence type="predicted"/>
<name>A0ABR2F475_9ROSI</name>
<dbReference type="SUPFAM" id="SSF52058">
    <property type="entry name" value="L domain-like"/>
    <property type="match status" value="1"/>
</dbReference>
<comment type="caution">
    <text evidence="3">The sequence shown here is derived from an EMBL/GenBank/DDBJ whole genome shotgun (WGS) entry which is preliminary data.</text>
</comment>
<evidence type="ECO:0000256" key="1">
    <source>
        <dbReference type="ARBA" id="ARBA00022614"/>
    </source>
</evidence>
<evidence type="ECO:0000313" key="3">
    <source>
        <dbReference type="EMBL" id="KAK8571809.1"/>
    </source>
</evidence>
<dbReference type="Pfam" id="PF00560">
    <property type="entry name" value="LRR_1"/>
    <property type="match status" value="1"/>
</dbReference>
<protein>
    <submittedName>
        <fullName evidence="3">Uncharacterized protein</fullName>
    </submittedName>
</protein>
<dbReference type="InterPro" id="IPR011713">
    <property type="entry name" value="Leu-rich_rpt_3"/>
</dbReference>
<evidence type="ECO:0000313" key="4">
    <source>
        <dbReference type="Proteomes" id="UP001472677"/>
    </source>
</evidence>
<dbReference type="InterPro" id="IPR032675">
    <property type="entry name" value="LRR_dom_sf"/>
</dbReference>
<organism evidence="3 4">
    <name type="scientific">Hibiscus sabdariffa</name>
    <name type="common">roselle</name>
    <dbReference type="NCBI Taxonomy" id="183260"/>
    <lineage>
        <taxon>Eukaryota</taxon>
        <taxon>Viridiplantae</taxon>
        <taxon>Streptophyta</taxon>
        <taxon>Embryophyta</taxon>
        <taxon>Tracheophyta</taxon>
        <taxon>Spermatophyta</taxon>
        <taxon>Magnoliopsida</taxon>
        <taxon>eudicotyledons</taxon>
        <taxon>Gunneridae</taxon>
        <taxon>Pentapetalae</taxon>
        <taxon>rosids</taxon>
        <taxon>malvids</taxon>
        <taxon>Malvales</taxon>
        <taxon>Malvaceae</taxon>
        <taxon>Malvoideae</taxon>
        <taxon>Hibiscus</taxon>
    </lineage>
</organism>
<gene>
    <name evidence="3" type="ORF">V6N12_027882</name>
</gene>
<sequence>MGWNVVRQESEEPGGRSRLWTPKDVCCLLKNDTGTRSVKGISLDMSQIDEVLIHPDAFTRMHNLISIKFYYPLYFLGEQKRSLLLQHGLNSLHGELRYFHWEGSPLKSLPSNFSPENLVELILPKSDIEELWDGDRNLVNLKVMDLRRCKNLTKLPGLMRCENLEVLLVRGCKSLVELPCMTHLKFLQSELDFSGCDNIKKFPEVPKHIKRLVLSCTAIEEVPSSIECLEKLTFLDLRGTRIGNLPSSIHKLDALEVIDLSCCSNIASFPYVPENTKNLYLADTAIEVVHSSCIASLPGLVQLSLRNCKMLRCISPNILKVRSLLALDLNGRLITWHISEHSHHDFEFAFCLSLNIQPTAKEWFEEAAREMDTIQFMGFMVLLWNIWNGRNKKVAPTLGQAPRWNAREKER</sequence>
<dbReference type="Pfam" id="PF07725">
    <property type="entry name" value="LRR_3"/>
    <property type="match status" value="1"/>
</dbReference>
<keyword evidence="4" id="KW-1185">Reference proteome</keyword>
<dbReference type="PANTHER" id="PTHR11017:SF479">
    <property type="entry name" value="DISEASE RESISTANCE PROTEIN (TIR-NBS-LRR CLASS) FAMILY"/>
    <property type="match status" value="1"/>
</dbReference>
<dbReference type="InterPro" id="IPR044974">
    <property type="entry name" value="Disease_R_plants"/>
</dbReference>
<keyword evidence="1" id="KW-0433">Leucine-rich repeat</keyword>
<dbReference type="InterPro" id="IPR001611">
    <property type="entry name" value="Leu-rich_rpt"/>
</dbReference>
<dbReference type="PANTHER" id="PTHR11017">
    <property type="entry name" value="LEUCINE-RICH REPEAT-CONTAINING PROTEIN"/>
    <property type="match status" value="1"/>
</dbReference>
<accession>A0ABR2F475</accession>
<evidence type="ECO:0000256" key="2">
    <source>
        <dbReference type="ARBA" id="ARBA00022737"/>
    </source>
</evidence>